<dbReference type="EMBL" id="CAJOBC010114305">
    <property type="protein sequence ID" value="CAF4544237.1"/>
    <property type="molecule type" value="Genomic_DNA"/>
</dbReference>
<evidence type="ECO:0000313" key="3">
    <source>
        <dbReference type="Proteomes" id="UP000663829"/>
    </source>
</evidence>
<gene>
    <name evidence="1" type="ORF">GPM918_LOCUS44722</name>
    <name evidence="2" type="ORF">SRO942_LOCUS46722</name>
</gene>
<accession>A0A816DE42</accession>
<evidence type="ECO:0000313" key="2">
    <source>
        <dbReference type="EMBL" id="CAF4544237.1"/>
    </source>
</evidence>
<name>A0A816DE42_9BILA</name>
<dbReference type="Proteomes" id="UP000663829">
    <property type="component" value="Unassembled WGS sequence"/>
</dbReference>
<keyword evidence="3" id="KW-1185">Reference proteome</keyword>
<dbReference type="EMBL" id="CAJNOQ010045857">
    <property type="protein sequence ID" value="CAF1637069.1"/>
    <property type="molecule type" value="Genomic_DNA"/>
</dbReference>
<dbReference type="OrthoDB" id="10066957at2759"/>
<dbReference type="Gene3D" id="3.30.70.1820">
    <property type="entry name" value="L1 transposable element, RRM domain"/>
    <property type="match status" value="1"/>
</dbReference>
<proteinExistence type="predicted"/>
<reference evidence="1" key="1">
    <citation type="submission" date="2021-02" db="EMBL/GenBank/DDBJ databases">
        <authorList>
            <person name="Nowell W R."/>
        </authorList>
    </citation>
    <scope>NUCLEOTIDE SEQUENCE</scope>
</reference>
<feature type="non-terminal residue" evidence="1">
    <location>
        <position position="1"/>
    </location>
</feature>
<dbReference type="Proteomes" id="UP000681722">
    <property type="component" value="Unassembled WGS sequence"/>
</dbReference>
<protein>
    <submittedName>
        <fullName evidence="1">Uncharacterized protein</fullName>
    </submittedName>
</protein>
<comment type="caution">
    <text evidence="1">The sequence shown here is derived from an EMBL/GenBank/DDBJ whole genome shotgun (WGS) entry which is preliminary data.</text>
</comment>
<evidence type="ECO:0000313" key="1">
    <source>
        <dbReference type="EMBL" id="CAF1637069.1"/>
    </source>
</evidence>
<dbReference type="AlphaFoldDB" id="A0A816DE42"/>
<sequence length="139" mass="16351">TKIAEVLLAPVIEYLNSRLTVVESKMDDLERYHRTRSLRFLGFEEERNEIIPNKITKFLNKNLNINLCEDQRENCHRIGKRVRGKGRPIIVRFYSRSLRQQILRATYLLKQNKSNAFIVEDLTRKNIGIISFCPCLIAC</sequence>
<organism evidence="1 3">
    <name type="scientific">Didymodactylos carnosus</name>
    <dbReference type="NCBI Taxonomy" id="1234261"/>
    <lineage>
        <taxon>Eukaryota</taxon>
        <taxon>Metazoa</taxon>
        <taxon>Spiralia</taxon>
        <taxon>Gnathifera</taxon>
        <taxon>Rotifera</taxon>
        <taxon>Eurotatoria</taxon>
        <taxon>Bdelloidea</taxon>
        <taxon>Philodinida</taxon>
        <taxon>Philodinidae</taxon>
        <taxon>Didymodactylos</taxon>
    </lineage>
</organism>